<protein>
    <submittedName>
        <fullName evidence="1">Uncharacterized protein</fullName>
    </submittedName>
</protein>
<name>W7MFX6_GIBM7</name>
<dbReference type="GeneID" id="30072851"/>
<dbReference type="RefSeq" id="XP_018752730.1">
    <property type="nucleotide sequence ID" value="XM_018905203.1"/>
</dbReference>
<evidence type="ECO:0000313" key="1">
    <source>
        <dbReference type="EMBL" id="EWG46539.1"/>
    </source>
</evidence>
<dbReference type="AlphaFoldDB" id="W7MFX6"/>
<organism evidence="1 2">
    <name type="scientific">Gibberella moniliformis (strain M3125 / FGSC 7600)</name>
    <name type="common">Maize ear and stalk rot fungus</name>
    <name type="synonym">Fusarium verticillioides</name>
    <dbReference type="NCBI Taxonomy" id="334819"/>
    <lineage>
        <taxon>Eukaryota</taxon>
        <taxon>Fungi</taxon>
        <taxon>Dikarya</taxon>
        <taxon>Ascomycota</taxon>
        <taxon>Pezizomycotina</taxon>
        <taxon>Sordariomycetes</taxon>
        <taxon>Hypocreomycetidae</taxon>
        <taxon>Hypocreales</taxon>
        <taxon>Nectriaceae</taxon>
        <taxon>Fusarium</taxon>
        <taxon>Fusarium fujikuroi species complex</taxon>
    </lineage>
</organism>
<sequence>MKPPFKTIEPPTTLGALLKDKREGTIITATILENLTQNKKDELKKLNGTPVKGIEIQHIPEDESFYFISWEVKELIRNQWVPSSKTACELDHLEKDIKCLENERLVVLYGIMVPKSERRWKLIGLAGSKYHHYNMESCNTSLAVYDYYATNSVAYVVLTNEVYQTLRERGVDFEKLEMVADMEPAFDQDFRPSKVIDLGARRLWLARKPTKKQLESAGWEFDWETKRNHNILVKVLKVPPWPDLVVINSVYHALMMRPRFSPYQVTLRPLERIPRNETYHYVPLTLDQLQDFIGPQHELYHVSLQGVILVVGVMVGYRLHDQ</sequence>
<keyword evidence="2" id="KW-1185">Reference proteome</keyword>
<gene>
    <name evidence="1" type="ORF">FVEG_15975</name>
</gene>
<dbReference type="VEuPathDB" id="FungiDB:FVEG_15975"/>
<dbReference type="Proteomes" id="UP000009096">
    <property type="component" value="Chromosome 7"/>
</dbReference>
<accession>W7MFX6</accession>
<dbReference type="EMBL" id="CM000584">
    <property type="protein sequence ID" value="EWG46539.1"/>
    <property type="molecule type" value="Genomic_DNA"/>
</dbReference>
<reference evidence="1 2" key="1">
    <citation type="journal article" date="2010" name="Nature">
        <title>Comparative genomics reveals mobile pathogenicity chromosomes in Fusarium.</title>
        <authorList>
            <person name="Ma L.J."/>
            <person name="van der Does H.C."/>
            <person name="Borkovich K.A."/>
            <person name="Coleman J.J."/>
            <person name="Daboussi M.J."/>
            <person name="Di Pietro A."/>
            <person name="Dufresne M."/>
            <person name="Freitag M."/>
            <person name="Grabherr M."/>
            <person name="Henrissat B."/>
            <person name="Houterman P.M."/>
            <person name="Kang S."/>
            <person name="Shim W.B."/>
            <person name="Woloshuk C."/>
            <person name="Xie X."/>
            <person name="Xu J.R."/>
            <person name="Antoniw J."/>
            <person name="Baker S.E."/>
            <person name="Bluhm B.H."/>
            <person name="Breakspear A."/>
            <person name="Brown D.W."/>
            <person name="Butchko R.A."/>
            <person name="Chapman S."/>
            <person name="Coulson R."/>
            <person name="Coutinho P.M."/>
            <person name="Danchin E.G."/>
            <person name="Diener A."/>
            <person name="Gale L.R."/>
            <person name="Gardiner D.M."/>
            <person name="Goff S."/>
            <person name="Hammond-Kosack K.E."/>
            <person name="Hilburn K."/>
            <person name="Hua-Van A."/>
            <person name="Jonkers W."/>
            <person name="Kazan K."/>
            <person name="Kodira C.D."/>
            <person name="Koehrsen M."/>
            <person name="Kumar L."/>
            <person name="Lee Y.H."/>
            <person name="Li L."/>
            <person name="Manners J.M."/>
            <person name="Miranda-Saavedra D."/>
            <person name="Mukherjee M."/>
            <person name="Park G."/>
            <person name="Park J."/>
            <person name="Park S.Y."/>
            <person name="Proctor R.H."/>
            <person name="Regev A."/>
            <person name="Ruiz-Roldan M.C."/>
            <person name="Sain D."/>
            <person name="Sakthikumar S."/>
            <person name="Sykes S."/>
            <person name="Schwartz D.C."/>
            <person name="Turgeon B.G."/>
            <person name="Wapinski I."/>
            <person name="Yoder O."/>
            <person name="Young S."/>
            <person name="Zeng Q."/>
            <person name="Zhou S."/>
            <person name="Galagan J."/>
            <person name="Cuomo C.A."/>
            <person name="Kistler H.C."/>
            <person name="Rep M."/>
        </authorList>
    </citation>
    <scope>NUCLEOTIDE SEQUENCE [LARGE SCALE GENOMIC DNA]</scope>
    <source>
        <strain evidence="2">M3125 / FGSC 7600</strain>
    </source>
</reference>
<dbReference type="EMBL" id="DS022249">
    <property type="protein sequence ID" value="EWG46539.1"/>
    <property type="molecule type" value="Genomic_DNA"/>
</dbReference>
<proteinExistence type="predicted"/>
<evidence type="ECO:0000313" key="2">
    <source>
        <dbReference type="Proteomes" id="UP000009096"/>
    </source>
</evidence>
<dbReference type="KEGG" id="fvr:FVEG_15975"/>